<keyword evidence="7" id="KW-1185">Reference proteome</keyword>
<feature type="transmembrane region" description="Helical" evidence="5">
    <location>
        <begin position="95"/>
        <end position="114"/>
    </location>
</feature>
<feature type="transmembrane region" description="Helical" evidence="5">
    <location>
        <begin position="7"/>
        <end position="27"/>
    </location>
</feature>
<gene>
    <name evidence="6" type="ORF">DEO27_015145</name>
</gene>
<keyword evidence="4 5" id="KW-0472">Membrane</keyword>
<dbReference type="InterPro" id="IPR032808">
    <property type="entry name" value="DoxX"/>
</dbReference>
<name>A0A5C1HZK6_9SPHI</name>
<evidence type="ECO:0000256" key="2">
    <source>
        <dbReference type="ARBA" id="ARBA00022692"/>
    </source>
</evidence>
<accession>A0A5C1HZK6</accession>
<feature type="transmembrane region" description="Helical" evidence="5">
    <location>
        <begin position="47"/>
        <end position="64"/>
    </location>
</feature>
<keyword evidence="3 5" id="KW-1133">Transmembrane helix</keyword>
<dbReference type="Pfam" id="PF13564">
    <property type="entry name" value="DoxX_2"/>
    <property type="match status" value="1"/>
</dbReference>
<evidence type="ECO:0000256" key="1">
    <source>
        <dbReference type="ARBA" id="ARBA00004141"/>
    </source>
</evidence>
<keyword evidence="2 5" id="KW-0812">Transmembrane</keyword>
<organism evidence="6 7">
    <name type="scientific">Mucilaginibacter rubeus</name>
    <dbReference type="NCBI Taxonomy" id="2027860"/>
    <lineage>
        <taxon>Bacteria</taxon>
        <taxon>Pseudomonadati</taxon>
        <taxon>Bacteroidota</taxon>
        <taxon>Sphingobacteriia</taxon>
        <taxon>Sphingobacteriales</taxon>
        <taxon>Sphingobacteriaceae</taxon>
        <taxon>Mucilaginibacter</taxon>
    </lineage>
</organism>
<evidence type="ECO:0000256" key="4">
    <source>
        <dbReference type="ARBA" id="ARBA00023136"/>
    </source>
</evidence>
<comment type="subcellular location">
    <subcellularLocation>
        <location evidence="1">Membrane</location>
        <topology evidence="1">Multi-pass membrane protein</topology>
    </subcellularLocation>
</comment>
<dbReference type="Proteomes" id="UP000251402">
    <property type="component" value="Chromosome"/>
</dbReference>
<dbReference type="InterPro" id="IPR016944">
    <property type="entry name" value="UCP030066"/>
</dbReference>
<proteinExistence type="predicted"/>
<evidence type="ECO:0000313" key="6">
    <source>
        <dbReference type="EMBL" id="QEM11302.1"/>
    </source>
</evidence>
<evidence type="ECO:0000313" key="7">
    <source>
        <dbReference type="Proteomes" id="UP000251402"/>
    </source>
</evidence>
<dbReference type="RefSeq" id="WP_112573844.1">
    <property type="nucleotide sequence ID" value="NZ_CP043450.1"/>
</dbReference>
<sequence>MKATKIFYWILTAIVALMMVFSSYAYLTKPEMTTAFHHLGFPDYFRIELAIAKLIGAVVLLVPVPAKVKEWAYAGFTFVFVSAFIAHTVSGDPVANRVMPLVFLVILGGSYFLYRKQRQ</sequence>
<evidence type="ECO:0000256" key="5">
    <source>
        <dbReference type="SAM" id="Phobius"/>
    </source>
</evidence>
<feature type="transmembrane region" description="Helical" evidence="5">
    <location>
        <begin position="71"/>
        <end position="89"/>
    </location>
</feature>
<dbReference type="KEGG" id="mrub:DEO27_015145"/>
<evidence type="ECO:0000256" key="3">
    <source>
        <dbReference type="ARBA" id="ARBA00022989"/>
    </source>
</evidence>
<dbReference type="OrthoDB" id="7960583at2"/>
<reference evidence="6" key="1">
    <citation type="submission" date="2019-08" db="EMBL/GenBank/DDBJ databases">
        <title>Comparative genome analysis confer to the adaptation heavy metal polluted environment.</title>
        <authorList>
            <person name="Li Y."/>
        </authorList>
    </citation>
    <scope>NUCLEOTIDE SEQUENCE [LARGE SCALE GENOMIC DNA]</scope>
    <source>
        <strain evidence="6">P1</strain>
    </source>
</reference>
<dbReference type="GO" id="GO:0016020">
    <property type="term" value="C:membrane"/>
    <property type="evidence" value="ECO:0007669"/>
    <property type="project" value="UniProtKB-SubCell"/>
</dbReference>
<dbReference type="PIRSF" id="PIRSF030066">
    <property type="entry name" value="UCP030066"/>
    <property type="match status" value="1"/>
</dbReference>
<protein>
    <submittedName>
        <fullName evidence="6">DoxX family protein</fullName>
    </submittedName>
</protein>
<dbReference type="AlphaFoldDB" id="A0A5C1HZK6"/>
<dbReference type="EMBL" id="CP043450">
    <property type="protein sequence ID" value="QEM11302.1"/>
    <property type="molecule type" value="Genomic_DNA"/>
</dbReference>